<dbReference type="OrthoDB" id="5857426at2759"/>
<accession>A0A3P6V0I2</accession>
<keyword evidence="3" id="KW-1185">Reference proteome</keyword>
<reference evidence="2 3" key="1">
    <citation type="submission" date="2018-08" db="EMBL/GenBank/DDBJ databases">
        <authorList>
            <person name="Laetsch R D."/>
            <person name="Stevens L."/>
            <person name="Kumar S."/>
            <person name="Blaxter L. M."/>
        </authorList>
    </citation>
    <scope>NUCLEOTIDE SEQUENCE [LARGE SCALE GENOMIC DNA]</scope>
</reference>
<name>A0A3P6V0I2_LITSI</name>
<dbReference type="PROSITE" id="PS50835">
    <property type="entry name" value="IG_LIKE"/>
    <property type="match status" value="1"/>
</dbReference>
<dbReference type="STRING" id="42156.A0A3P6V0I2"/>
<dbReference type="EMBL" id="UYRX01000701">
    <property type="protein sequence ID" value="VDK85518.1"/>
    <property type="molecule type" value="Genomic_DNA"/>
</dbReference>
<protein>
    <recommendedName>
        <fullName evidence="1">Ig-like domain-containing protein</fullName>
    </recommendedName>
</protein>
<proteinExistence type="predicted"/>
<dbReference type="InterPro" id="IPR007110">
    <property type="entry name" value="Ig-like_dom"/>
</dbReference>
<dbReference type="Proteomes" id="UP000277928">
    <property type="component" value="Unassembled WGS sequence"/>
</dbReference>
<evidence type="ECO:0000313" key="3">
    <source>
        <dbReference type="Proteomes" id="UP000277928"/>
    </source>
</evidence>
<sequence>MTNVIFLEIEKFFVIEDAVFLTRPKAEPYYVTEGQQGPVMECSFAPEFRNRTRYEPSWTLVASDLPRHLTRNGVSFSKQQYALLEAGGAYNLQIRRVVFHRDNGKFFCTVLDKESGTQYTVQANIVVVVPFGEEEVTFMFEEVLDVILLCDVLKAF</sequence>
<dbReference type="AlphaFoldDB" id="A0A3P6V0I2"/>
<evidence type="ECO:0000259" key="1">
    <source>
        <dbReference type="PROSITE" id="PS50835"/>
    </source>
</evidence>
<dbReference type="OMA" id="KAEPYYV"/>
<gene>
    <name evidence="2" type="ORF">NLS_LOCUS7160</name>
</gene>
<organism evidence="2 3">
    <name type="scientific">Litomosoides sigmodontis</name>
    <name type="common">Filarial nematode worm</name>
    <dbReference type="NCBI Taxonomy" id="42156"/>
    <lineage>
        <taxon>Eukaryota</taxon>
        <taxon>Metazoa</taxon>
        <taxon>Ecdysozoa</taxon>
        <taxon>Nematoda</taxon>
        <taxon>Chromadorea</taxon>
        <taxon>Rhabditida</taxon>
        <taxon>Spirurina</taxon>
        <taxon>Spiruromorpha</taxon>
        <taxon>Filarioidea</taxon>
        <taxon>Onchocercidae</taxon>
        <taxon>Litomosoides</taxon>
    </lineage>
</organism>
<feature type="domain" description="Ig-like" evidence="1">
    <location>
        <begin position="24"/>
        <end position="124"/>
    </location>
</feature>
<evidence type="ECO:0000313" key="2">
    <source>
        <dbReference type="EMBL" id="VDK85518.1"/>
    </source>
</evidence>